<dbReference type="PROSITE" id="PS50801">
    <property type="entry name" value="STAS"/>
    <property type="match status" value="1"/>
</dbReference>
<feature type="transmembrane region" description="Helical" evidence="5">
    <location>
        <begin position="554"/>
        <end position="585"/>
    </location>
</feature>
<dbReference type="AlphaFoldDB" id="A0AAE0YJG2"/>
<name>A0AAE0YJG2_9GAST</name>
<evidence type="ECO:0000313" key="9">
    <source>
        <dbReference type="Proteomes" id="UP001283361"/>
    </source>
</evidence>
<dbReference type="Proteomes" id="UP001283361">
    <property type="component" value="Unassembled WGS sequence"/>
</dbReference>
<proteinExistence type="predicted"/>
<dbReference type="Pfam" id="PF00916">
    <property type="entry name" value="Sulfate_transp"/>
    <property type="match status" value="1"/>
</dbReference>
<evidence type="ECO:0000256" key="2">
    <source>
        <dbReference type="ARBA" id="ARBA00022692"/>
    </source>
</evidence>
<feature type="transmembrane region" description="Helical" evidence="5">
    <location>
        <begin position="423"/>
        <end position="447"/>
    </location>
</feature>
<sequence length="775" mass="85521">MVYLLVLKCILRDLLQAYVPQNRDPHLTYRTRTRSRSFHISTAMYASNSTGSLELRSVDASDSHFYHKLVEFENTFRDPDDQESLSSKLRHGIFKRMKAFGLKTACFRLFPIVKTLQRYNVKEDLANDMTAGITAGVMMIPQGMAFAALSTLPPIVGLYISFFASLTYFMLGTGRQLSWGCIAIISLMMASILDKYDEKMAGGDGDSRPNITEIRSQITSATYFEKENSSLIFNLSNAFDQGPTLEQSKMSPDVMSKRLEVAGAVSVVAGLILIAASRIGLSRISCLMSNSLITGFTVGISFHVVTSQVKGILGLSVPRMTGYASIIKTWIFIFSKLPETNIATLVISIFSMIVIYLVKRFINEKYKKRMRIPIPIELIVVIIATLVSTFAEFHKKFNVKVVEDVPMGIPSPKFPDLTLAKDYIGDGVIIIVIAYAQTLAMAKTMGLKHNYVVDSNQEMLACGVVSVVCGLFSGYISASSVSRTVVQDGAGGRTQVASLFASGMVLLVIVVVGRYFYYLPMCVLSSIIIINLRTMFLKLFILPTEWKKSKYDCAVWLFACFGTVILNADMGLLASVLFSLFLIILRSMLTPIVEAGQIQTNCDSIQLRSVDHYSSAKASNHIKIIKIKTPLYYVNADTFTSKVFSKMGVDPTTIKKRISTSSVPSPEDLTVKNDGGSVHDKDILVQARMLPYICKESEGLPLQVIILDASEVSFIDLMGIQALEFVISEYTSVGVKVLVIGISESVIPMLQSTGFWKKNGEILFLSIESALASVT</sequence>
<dbReference type="PANTHER" id="PTHR11814">
    <property type="entry name" value="SULFATE TRANSPORTER"/>
    <property type="match status" value="1"/>
</dbReference>
<keyword evidence="9" id="KW-1185">Reference proteome</keyword>
<dbReference type="InterPro" id="IPR036513">
    <property type="entry name" value="STAS_dom_sf"/>
</dbReference>
<dbReference type="Gene3D" id="3.30.750.24">
    <property type="entry name" value="STAS domain"/>
    <property type="match status" value="1"/>
</dbReference>
<feature type="signal peptide" evidence="6">
    <location>
        <begin position="1"/>
        <end position="17"/>
    </location>
</feature>
<keyword evidence="3 5" id="KW-1133">Transmembrane helix</keyword>
<dbReference type="GO" id="GO:0016020">
    <property type="term" value="C:membrane"/>
    <property type="evidence" value="ECO:0007669"/>
    <property type="project" value="UniProtKB-SubCell"/>
</dbReference>
<feature type="chain" id="PRO_5041979783" description="STAS domain-containing protein" evidence="6">
    <location>
        <begin position="18"/>
        <end position="775"/>
    </location>
</feature>
<feature type="transmembrane region" description="Helical" evidence="5">
    <location>
        <begin position="340"/>
        <end position="358"/>
    </location>
</feature>
<feature type="transmembrane region" description="Helical" evidence="5">
    <location>
        <begin position="496"/>
        <end position="516"/>
    </location>
</feature>
<reference evidence="8" key="1">
    <citation type="journal article" date="2023" name="G3 (Bethesda)">
        <title>A reference genome for the long-term kleptoplast-retaining sea slug Elysia crispata morphotype clarki.</title>
        <authorList>
            <person name="Eastman K.E."/>
            <person name="Pendleton A.L."/>
            <person name="Shaikh M.A."/>
            <person name="Suttiyut T."/>
            <person name="Ogas R."/>
            <person name="Tomko P."/>
            <person name="Gavelis G."/>
            <person name="Widhalm J.R."/>
            <person name="Wisecaver J.H."/>
        </authorList>
    </citation>
    <scope>NUCLEOTIDE SEQUENCE</scope>
    <source>
        <strain evidence="8">ECLA1</strain>
    </source>
</reference>
<feature type="transmembrane region" description="Helical" evidence="5">
    <location>
        <begin position="459"/>
        <end position="476"/>
    </location>
</feature>
<feature type="transmembrane region" description="Helical" evidence="5">
    <location>
        <begin position="370"/>
        <end position="391"/>
    </location>
</feature>
<dbReference type="InterPro" id="IPR002645">
    <property type="entry name" value="STAS_dom"/>
</dbReference>
<dbReference type="SUPFAM" id="SSF52091">
    <property type="entry name" value="SpoIIaa-like"/>
    <property type="match status" value="1"/>
</dbReference>
<comment type="subcellular location">
    <subcellularLocation>
        <location evidence="1">Membrane</location>
        <topology evidence="1">Multi-pass membrane protein</topology>
    </subcellularLocation>
</comment>
<accession>A0AAE0YJG2</accession>
<feature type="domain" description="STAS" evidence="7">
    <location>
        <begin position="612"/>
        <end position="774"/>
    </location>
</feature>
<gene>
    <name evidence="8" type="ORF">RRG08_030326</name>
</gene>
<evidence type="ECO:0000256" key="3">
    <source>
        <dbReference type="ARBA" id="ARBA00022989"/>
    </source>
</evidence>
<keyword evidence="2 5" id="KW-0812">Transmembrane</keyword>
<dbReference type="InterPro" id="IPR011547">
    <property type="entry name" value="SLC26A/SulP_dom"/>
</dbReference>
<evidence type="ECO:0000256" key="1">
    <source>
        <dbReference type="ARBA" id="ARBA00004141"/>
    </source>
</evidence>
<feature type="transmembrane region" description="Helical" evidence="5">
    <location>
        <begin position="146"/>
        <end position="171"/>
    </location>
</feature>
<evidence type="ECO:0000256" key="4">
    <source>
        <dbReference type="ARBA" id="ARBA00023136"/>
    </source>
</evidence>
<dbReference type="EMBL" id="JAWDGP010006114">
    <property type="protein sequence ID" value="KAK3746915.1"/>
    <property type="molecule type" value="Genomic_DNA"/>
</dbReference>
<dbReference type="CDD" id="cd07042">
    <property type="entry name" value="STAS_SulP_like_sulfate_transporter"/>
    <property type="match status" value="1"/>
</dbReference>
<evidence type="ECO:0000259" key="7">
    <source>
        <dbReference type="PROSITE" id="PS50801"/>
    </source>
</evidence>
<dbReference type="InterPro" id="IPR001902">
    <property type="entry name" value="SLC26A/SulP_fam"/>
</dbReference>
<protein>
    <recommendedName>
        <fullName evidence="7">STAS domain-containing protein</fullName>
    </recommendedName>
</protein>
<organism evidence="8 9">
    <name type="scientific">Elysia crispata</name>
    <name type="common">lettuce slug</name>
    <dbReference type="NCBI Taxonomy" id="231223"/>
    <lineage>
        <taxon>Eukaryota</taxon>
        <taxon>Metazoa</taxon>
        <taxon>Spiralia</taxon>
        <taxon>Lophotrochozoa</taxon>
        <taxon>Mollusca</taxon>
        <taxon>Gastropoda</taxon>
        <taxon>Heterobranchia</taxon>
        <taxon>Euthyneura</taxon>
        <taxon>Panpulmonata</taxon>
        <taxon>Sacoglossa</taxon>
        <taxon>Placobranchoidea</taxon>
        <taxon>Plakobranchidae</taxon>
        <taxon>Elysia</taxon>
    </lineage>
</organism>
<feature type="transmembrane region" description="Helical" evidence="5">
    <location>
        <begin position="287"/>
        <end position="305"/>
    </location>
</feature>
<dbReference type="Pfam" id="PF01740">
    <property type="entry name" value="STAS"/>
    <property type="match status" value="1"/>
</dbReference>
<dbReference type="GO" id="GO:0055085">
    <property type="term" value="P:transmembrane transport"/>
    <property type="evidence" value="ECO:0007669"/>
    <property type="project" value="InterPro"/>
</dbReference>
<feature type="transmembrane region" description="Helical" evidence="5">
    <location>
        <begin position="259"/>
        <end position="281"/>
    </location>
</feature>
<keyword evidence="4 5" id="KW-0472">Membrane</keyword>
<evidence type="ECO:0000256" key="5">
    <source>
        <dbReference type="SAM" id="Phobius"/>
    </source>
</evidence>
<comment type="caution">
    <text evidence="8">The sequence shown here is derived from an EMBL/GenBank/DDBJ whole genome shotgun (WGS) entry which is preliminary data.</text>
</comment>
<dbReference type="NCBIfam" id="TIGR00815">
    <property type="entry name" value="sulP"/>
    <property type="match status" value="1"/>
</dbReference>
<feature type="transmembrane region" description="Helical" evidence="5">
    <location>
        <begin position="177"/>
        <end position="193"/>
    </location>
</feature>
<evidence type="ECO:0000256" key="6">
    <source>
        <dbReference type="SAM" id="SignalP"/>
    </source>
</evidence>
<keyword evidence="6" id="KW-0732">Signal</keyword>
<evidence type="ECO:0000313" key="8">
    <source>
        <dbReference type="EMBL" id="KAK3746915.1"/>
    </source>
</evidence>